<keyword evidence="1" id="KW-0472">Membrane</keyword>
<dbReference type="EMBL" id="RQJO01000011">
    <property type="protein sequence ID" value="RRA99911.1"/>
    <property type="molecule type" value="Genomic_DNA"/>
</dbReference>
<gene>
    <name evidence="2" type="ORF">EHT25_25095</name>
</gene>
<dbReference type="SUPFAM" id="SSF48403">
    <property type="entry name" value="Ankyrin repeat"/>
    <property type="match status" value="1"/>
</dbReference>
<sequence>MKIITLTNWALIGCYAVLMAYSALTLNQSGTDAAGRGVAAGYLFVGGMLLVAVLGLNILPFQLTKIVVLVALLVPLLFGIREAIVHYTNRQQAGKADENRWNGSYYFTDPNQLRMAEAIGANDIPKLQTLLAQPRMLNESGENHTTLLDFAALRAAASEDSVSRTESLELLMAHGATFETADPLHTPTHVLVARQGSATLLEWFLKKGANPNAKHLQNQDIPVLFVVMDYPKDRLEKVKLLLEYGADPNAIYPAADYGWLAGHPALLAAARQELWDVCQILLEHGADASVVGPQNRGFRELIAQSEKMYAEAGSPPATFVALQKSMANLPTRKP</sequence>
<dbReference type="InterPro" id="IPR051616">
    <property type="entry name" value="Cul2-RING_E3_ligase_SR"/>
</dbReference>
<keyword evidence="3" id="KW-1185">Reference proteome</keyword>
<dbReference type="OrthoDB" id="931273at2"/>
<dbReference type="AlphaFoldDB" id="A0A3P1BG60"/>
<evidence type="ECO:0000313" key="2">
    <source>
        <dbReference type="EMBL" id="RRA99911.1"/>
    </source>
</evidence>
<feature type="transmembrane region" description="Helical" evidence="1">
    <location>
        <begin position="66"/>
        <end position="85"/>
    </location>
</feature>
<dbReference type="PANTHER" id="PTHR46224">
    <property type="entry name" value="ANKYRIN REPEAT FAMILY PROTEIN"/>
    <property type="match status" value="1"/>
</dbReference>
<dbReference type="InterPro" id="IPR002110">
    <property type="entry name" value="Ankyrin_rpt"/>
</dbReference>
<dbReference type="PANTHER" id="PTHR46224:SF64">
    <property type="entry name" value="IQ MOTIF AND ANKYRIN REPEAT DOMAIN-CONTAINING PROTEIN 1"/>
    <property type="match status" value="1"/>
</dbReference>
<feature type="transmembrane region" description="Helical" evidence="1">
    <location>
        <begin position="38"/>
        <end position="60"/>
    </location>
</feature>
<keyword evidence="1" id="KW-1133">Transmembrane helix</keyword>
<organism evidence="2 3">
    <name type="scientific">Larkinella rosea</name>
    <dbReference type="NCBI Taxonomy" id="2025312"/>
    <lineage>
        <taxon>Bacteria</taxon>
        <taxon>Pseudomonadati</taxon>
        <taxon>Bacteroidota</taxon>
        <taxon>Cytophagia</taxon>
        <taxon>Cytophagales</taxon>
        <taxon>Spirosomataceae</taxon>
        <taxon>Larkinella</taxon>
    </lineage>
</organism>
<dbReference type="RefSeq" id="WP_124877943.1">
    <property type="nucleotide sequence ID" value="NZ_RQJO01000011.1"/>
</dbReference>
<proteinExistence type="predicted"/>
<protein>
    <submittedName>
        <fullName evidence="2">Ankyrin repeat domain-containing protein</fullName>
    </submittedName>
</protein>
<accession>A0A3P1BG60</accession>
<reference evidence="2 3" key="1">
    <citation type="submission" date="2018-11" db="EMBL/GenBank/DDBJ databases">
        <authorList>
            <person name="Zhou Z."/>
            <person name="Wang G."/>
        </authorList>
    </citation>
    <scope>NUCLEOTIDE SEQUENCE [LARGE SCALE GENOMIC DNA]</scope>
    <source>
        <strain evidence="2 3">KCTC52004</strain>
    </source>
</reference>
<dbReference type="SMART" id="SM00248">
    <property type="entry name" value="ANK"/>
    <property type="match status" value="4"/>
</dbReference>
<feature type="transmembrane region" description="Helical" evidence="1">
    <location>
        <begin position="6"/>
        <end position="26"/>
    </location>
</feature>
<dbReference type="InterPro" id="IPR036770">
    <property type="entry name" value="Ankyrin_rpt-contain_sf"/>
</dbReference>
<comment type="caution">
    <text evidence="2">The sequence shown here is derived from an EMBL/GenBank/DDBJ whole genome shotgun (WGS) entry which is preliminary data.</text>
</comment>
<dbReference type="Pfam" id="PF12796">
    <property type="entry name" value="Ank_2"/>
    <property type="match status" value="1"/>
</dbReference>
<evidence type="ECO:0000313" key="3">
    <source>
        <dbReference type="Proteomes" id="UP000271925"/>
    </source>
</evidence>
<name>A0A3P1BG60_9BACT</name>
<evidence type="ECO:0000256" key="1">
    <source>
        <dbReference type="SAM" id="Phobius"/>
    </source>
</evidence>
<keyword evidence="1" id="KW-0812">Transmembrane</keyword>
<dbReference type="Gene3D" id="1.25.40.20">
    <property type="entry name" value="Ankyrin repeat-containing domain"/>
    <property type="match status" value="1"/>
</dbReference>
<dbReference type="Proteomes" id="UP000271925">
    <property type="component" value="Unassembled WGS sequence"/>
</dbReference>